<organism evidence="2 3">
    <name type="scientific">Streptomyces osmaniensis</name>
    <dbReference type="NCBI Taxonomy" id="593134"/>
    <lineage>
        <taxon>Bacteria</taxon>
        <taxon>Bacillati</taxon>
        <taxon>Actinomycetota</taxon>
        <taxon>Actinomycetes</taxon>
        <taxon>Kitasatosporales</taxon>
        <taxon>Streptomycetaceae</taxon>
        <taxon>Streptomyces</taxon>
    </lineage>
</organism>
<proteinExistence type="predicted"/>
<sequence length="360" mass="38193">MAIPATTEAPPGSKSPQPAHVAQWLAGQGIYVHPLLPGRKIPPRGCARCWRGTKDQPNPFYVVHTAQECPCLSAGRYCHGVLAATTDPATIDNWWREMPDAGVGVATGKSGLLILDVDRHGTDRPEADGILPGLEMPADIDLSTVVDGLDVLALLCELRGVVPITATDSTITVQTPSGGLQLWFRVDPRAPWTPSAGKLGWQLDVRAGRSYGIAPGTTTPKGMYAALGACRTVADLPEWLSQDLLRTGHQRQVTTPTVPADWTPPKLAGGRGYVAAALRSELDKVAHAKKGERSEAINSAAYYLGQFVGAGLLEQEAVRAAITAAAAMAGVDPAERKAQDTIERGIEAGMRRPRVIGDRA</sequence>
<dbReference type="EMBL" id="BAABCE010000037">
    <property type="protein sequence ID" value="GAA3595137.1"/>
    <property type="molecule type" value="Genomic_DNA"/>
</dbReference>
<protein>
    <submittedName>
        <fullName evidence="2">Bifunctional DNA primase/polymerase</fullName>
    </submittedName>
</protein>
<evidence type="ECO:0000259" key="1">
    <source>
        <dbReference type="SMART" id="SM00943"/>
    </source>
</evidence>
<dbReference type="CDD" id="cd04859">
    <property type="entry name" value="Prim_Pol"/>
    <property type="match status" value="1"/>
</dbReference>
<accession>A0ABP6Z219</accession>
<dbReference type="InterPro" id="IPR015330">
    <property type="entry name" value="DNA_primase/pol_bifunc_N"/>
</dbReference>
<comment type="caution">
    <text evidence="2">The sequence shown here is derived from an EMBL/GenBank/DDBJ whole genome shotgun (WGS) entry which is preliminary data.</text>
</comment>
<evidence type="ECO:0000313" key="3">
    <source>
        <dbReference type="Proteomes" id="UP001500707"/>
    </source>
</evidence>
<keyword evidence="3" id="KW-1185">Reference proteome</keyword>
<dbReference type="RefSeq" id="WP_346186707.1">
    <property type="nucleotide sequence ID" value="NZ_BAABCE010000037.1"/>
</dbReference>
<gene>
    <name evidence="2" type="ORF">GCM10022295_90490</name>
</gene>
<feature type="domain" description="DNA primase/polymerase bifunctional N-terminal" evidence="1">
    <location>
        <begin position="22"/>
        <end position="240"/>
    </location>
</feature>
<name>A0ABP6Z219_9ACTN</name>
<reference evidence="3" key="1">
    <citation type="journal article" date="2019" name="Int. J. Syst. Evol. Microbiol.">
        <title>The Global Catalogue of Microorganisms (GCM) 10K type strain sequencing project: providing services to taxonomists for standard genome sequencing and annotation.</title>
        <authorList>
            <consortium name="The Broad Institute Genomics Platform"/>
            <consortium name="The Broad Institute Genome Sequencing Center for Infectious Disease"/>
            <person name="Wu L."/>
            <person name="Ma J."/>
        </authorList>
    </citation>
    <scope>NUCLEOTIDE SEQUENCE [LARGE SCALE GENOMIC DNA]</scope>
    <source>
        <strain evidence="3">JCM 17656</strain>
    </source>
</reference>
<dbReference type="SMART" id="SM00943">
    <property type="entry name" value="Prim-Pol"/>
    <property type="match status" value="1"/>
</dbReference>
<dbReference type="Proteomes" id="UP001500707">
    <property type="component" value="Unassembled WGS sequence"/>
</dbReference>
<evidence type="ECO:0000313" key="2">
    <source>
        <dbReference type="EMBL" id="GAA3595137.1"/>
    </source>
</evidence>
<dbReference type="Pfam" id="PF09250">
    <property type="entry name" value="Prim-Pol"/>
    <property type="match status" value="1"/>
</dbReference>